<dbReference type="PANTHER" id="PTHR31576">
    <property type="entry name" value="TATA BOX-BINDING PROTEIN-ASSOCIATED FACTOR RNA POLYMERASE I SUBUNIT B"/>
    <property type="match status" value="1"/>
</dbReference>
<evidence type="ECO:0000256" key="7">
    <source>
        <dbReference type="ARBA" id="ARBA00023125"/>
    </source>
</evidence>
<dbReference type="Pfam" id="PF06331">
    <property type="entry name" value="Tfb5"/>
    <property type="match status" value="1"/>
</dbReference>
<keyword evidence="7" id="KW-0238">DNA-binding</keyword>
<keyword evidence="3" id="KW-0479">Metal-binding</keyword>
<gene>
    <name evidence="13" type="ORF">MFLAVUS_006611</name>
</gene>
<keyword evidence="9" id="KW-0539">Nucleus</keyword>
<dbReference type="SUPFAM" id="SSF142897">
    <property type="entry name" value="TFB5-like"/>
    <property type="match status" value="1"/>
</dbReference>
<feature type="domain" description="Rrn7/TAF1B C-terminal cyclin" evidence="12">
    <location>
        <begin position="308"/>
        <end position="452"/>
    </location>
</feature>
<evidence type="ECO:0000256" key="3">
    <source>
        <dbReference type="ARBA" id="ARBA00022723"/>
    </source>
</evidence>
<name>A0ABP9Z210_9FUNG</name>
<keyword evidence="8" id="KW-0804">Transcription</keyword>
<evidence type="ECO:0000256" key="4">
    <source>
        <dbReference type="ARBA" id="ARBA00022771"/>
    </source>
</evidence>
<dbReference type="InterPro" id="IPR009400">
    <property type="entry name" value="TFIIH_TTDA/Tfb5"/>
</dbReference>
<keyword evidence="14" id="KW-1185">Reference proteome</keyword>
<comment type="similarity">
    <text evidence="2">Belongs to the RRN7/TAF1B family.</text>
</comment>
<comment type="subcellular location">
    <subcellularLocation>
        <location evidence="1">Nucleus</location>
        <location evidence="1">Nucleolus</location>
    </subcellularLocation>
</comment>
<dbReference type="InterPro" id="IPR033599">
    <property type="entry name" value="TAF1B/Rrn7"/>
</dbReference>
<dbReference type="SMART" id="SM01395">
    <property type="entry name" value="Tbf5"/>
    <property type="match status" value="1"/>
</dbReference>
<proteinExistence type="inferred from homology"/>
<evidence type="ECO:0000256" key="1">
    <source>
        <dbReference type="ARBA" id="ARBA00004604"/>
    </source>
</evidence>
<dbReference type="Gene3D" id="3.30.70.1220">
    <property type="entry name" value="TFB5-like"/>
    <property type="match status" value="1"/>
</dbReference>
<evidence type="ECO:0000256" key="5">
    <source>
        <dbReference type="ARBA" id="ARBA00022833"/>
    </source>
</evidence>
<evidence type="ECO:0000259" key="11">
    <source>
        <dbReference type="Pfam" id="PF20644"/>
    </source>
</evidence>
<dbReference type="Pfam" id="PF20644">
    <property type="entry name" value="Rrn7_cyclin_N"/>
    <property type="match status" value="1"/>
</dbReference>
<evidence type="ECO:0000256" key="10">
    <source>
        <dbReference type="ARBA" id="ARBA00033339"/>
    </source>
</evidence>
<feature type="domain" description="Rrn7/TAF1B N-terminal cyclin" evidence="11">
    <location>
        <begin position="137"/>
        <end position="290"/>
    </location>
</feature>
<keyword evidence="4" id="KW-0863">Zinc-finger</keyword>
<dbReference type="PANTHER" id="PTHR31576:SF2">
    <property type="entry name" value="TATA BOX-BINDING PROTEIN-ASSOCIATED FACTOR RNA POLYMERASE I SUBUNIT B"/>
    <property type="match status" value="1"/>
</dbReference>
<comment type="caution">
    <text evidence="13">The sequence shown here is derived from an EMBL/GenBank/DDBJ whole genome shotgun (WGS) entry which is preliminary data.</text>
</comment>
<dbReference type="InterPro" id="IPR048538">
    <property type="entry name" value="Rrn7_cyclin_C"/>
</dbReference>
<evidence type="ECO:0000256" key="6">
    <source>
        <dbReference type="ARBA" id="ARBA00023015"/>
    </source>
</evidence>
<dbReference type="InterPro" id="IPR035935">
    <property type="entry name" value="TFB5-like_sf"/>
</dbReference>
<dbReference type="InterPro" id="IPR048540">
    <property type="entry name" value="Rrn7_cyclin_N"/>
</dbReference>
<keyword evidence="6" id="KW-0805">Transcription regulation</keyword>
<protein>
    <recommendedName>
        <fullName evidence="10">RNA polymerase II transcription factor B subunit 5</fullName>
    </recommendedName>
</protein>
<dbReference type="Pfam" id="PF20645">
    <property type="entry name" value="Rrn7_cyclin_C"/>
    <property type="match status" value="1"/>
</dbReference>
<accession>A0ABP9Z210</accession>
<evidence type="ECO:0000259" key="12">
    <source>
        <dbReference type="Pfam" id="PF20645"/>
    </source>
</evidence>
<evidence type="ECO:0000313" key="14">
    <source>
        <dbReference type="Proteomes" id="UP001473302"/>
    </source>
</evidence>
<evidence type="ECO:0000256" key="9">
    <source>
        <dbReference type="ARBA" id="ARBA00023242"/>
    </source>
</evidence>
<dbReference type="EMBL" id="BAABUK010000015">
    <property type="protein sequence ID" value="GAA5813141.1"/>
    <property type="molecule type" value="Genomic_DNA"/>
</dbReference>
<evidence type="ECO:0000313" key="13">
    <source>
        <dbReference type="EMBL" id="GAA5813141.1"/>
    </source>
</evidence>
<evidence type="ECO:0000256" key="2">
    <source>
        <dbReference type="ARBA" id="ARBA00006899"/>
    </source>
</evidence>
<keyword evidence="5" id="KW-0862">Zinc</keyword>
<sequence>MVKAVKGVLLECDSTVKQIVLNLNKRGNFVIEDLDETHLFIESSWVEQLKYELDKILDENSYTRVCPTCHTKKFRKSADAGLVCKYGHKFLGVQQEEAEDTFTAGKGARRKTVKEARDNNVESNPAQQRSDFLLVIQFGLQVISKSMVQDLNFPPELEPTVRELWLLYLADSKKEVIDAYMFEAFEKEAGDKMRGPNSRNDIGTFEEEEKLLETIRDDDDEDYDSDAENEESVPRERSVRLKWRPLKFYHVLVFIYYACMYLRYPILPNDLVRWCRSGDIPYLKIQERIPPQLLSSLSLVLSHSMNNIPSSGEIRKAEYSMTRCFLINCKLELPDINVPLYMDRFCAQFFLPVEAYYYTQCIWNMYRNARVLSLKDSRMANKIPTTVFLMACVLVAVKLIYAIGDTSCETLSSVSEFDKTITKENYMKKIKQNIKEWKKIYQQQEDLGKIIQTLKDTSIASKLTLLLGQKNPVMLNALESIHQRNGNHLQQASPSNLFMDTTVWDKTDYNVAQTEAAVIKLGSRYFLRRSTMSPKDYLDILELATHVTGELSNSTLEIALQKVERIIAHRCGSWPISREVFNKVFKPTIP</sequence>
<evidence type="ECO:0000256" key="8">
    <source>
        <dbReference type="ARBA" id="ARBA00023163"/>
    </source>
</evidence>
<organism evidence="13 14">
    <name type="scientific">Mucor flavus</name>
    <dbReference type="NCBI Taxonomy" id="439312"/>
    <lineage>
        <taxon>Eukaryota</taxon>
        <taxon>Fungi</taxon>
        <taxon>Fungi incertae sedis</taxon>
        <taxon>Mucoromycota</taxon>
        <taxon>Mucoromycotina</taxon>
        <taxon>Mucoromycetes</taxon>
        <taxon>Mucorales</taxon>
        <taxon>Mucorineae</taxon>
        <taxon>Mucoraceae</taxon>
        <taxon>Mucor</taxon>
    </lineage>
</organism>
<dbReference type="Proteomes" id="UP001473302">
    <property type="component" value="Unassembled WGS sequence"/>
</dbReference>
<reference evidence="13 14" key="1">
    <citation type="submission" date="2024-04" db="EMBL/GenBank/DDBJ databases">
        <title>genome sequences of Mucor flavus KT1a and Helicostylum pulchrum KT1b strains isolated from the surface of a dry-aged beef.</title>
        <authorList>
            <person name="Toyotome T."/>
            <person name="Hosono M."/>
            <person name="Torimaru M."/>
            <person name="Fukuda K."/>
            <person name="Mikami N."/>
        </authorList>
    </citation>
    <scope>NUCLEOTIDE SEQUENCE [LARGE SCALE GENOMIC DNA]</scope>
    <source>
        <strain evidence="13 14">KT1a</strain>
    </source>
</reference>